<accession>R9P3F0</accession>
<name>R9P3F0_PSEHS</name>
<dbReference type="HOGENOM" id="CLU_2672142_0_0_1"/>
<reference evidence="2" key="1">
    <citation type="journal article" date="2013" name="Genome Announc.">
        <title>Draft genome sequence of the basidiomycetous yeast-like fungus Pseudozyma hubeiensis SY62, which produces an abundant amount of the biosurfactant mannosylerythritol lipids.</title>
        <authorList>
            <person name="Konishi M."/>
            <person name="Hatada Y."/>
            <person name="Horiuchi J."/>
        </authorList>
    </citation>
    <scope>NUCLEOTIDE SEQUENCE [LARGE SCALE GENOMIC DNA]</scope>
    <source>
        <strain evidence="2">SY62</strain>
    </source>
</reference>
<dbReference type="EMBL" id="DF238796">
    <property type="protein sequence ID" value="GAC95777.1"/>
    <property type="molecule type" value="Genomic_DNA"/>
</dbReference>
<dbReference type="GeneID" id="24108643"/>
<keyword evidence="2" id="KW-1185">Reference proteome</keyword>
<sequence>MPFLFWRGRCRSMLWSCNSDMLALLKDRVLSGRQSHIRSDRRAPMPLRFSTVRYSTIRRTLDEIFASCLRWRSDA</sequence>
<gene>
    <name evidence="1" type="ORF">PHSY_003353</name>
</gene>
<dbReference type="AlphaFoldDB" id="R9P3F0"/>
<dbReference type="Proteomes" id="UP000014071">
    <property type="component" value="Unassembled WGS sequence"/>
</dbReference>
<proteinExistence type="predicted"/>
<protein>
    <submittedName>
        <fullName evidence="1">Uncharacterized protein</fullName>
    </submittedName>
</protein>
<evidence type="ECO:0000313" key="2">
    <source>
        <dbReference type="Proteomes" id="UP000014071"/>
    </source>
</evidence>
<organism evidence="1 2">
    <name type="scientific">Pseudozyma hubeiensis (strain SY62)</name>
    <name type="common">Yeast</name>
    <dbReference type="NCBI Taxonomy" id="1305764"/>
    <lineage>
        <taxon>Eukaryota</taxon>
        <taxon>Fungi</taxon>
        <taxon>Dikarya</taxon>
        <taxon>Basidiomycota</taxon>
        <taxon>Ustilaginomycotina</taxon>
        <taxon>Ustilaginomycetes</taxon>
        <taxon>Ustilaginales</taxon>
        <taxon>Ustilaginaceae</taxon>
        <taxon>Pseudozyma</taxon>
    </lineage>
</organism>
<evidence type="ECO:0000313" key="1">
    <source>
        <dbReference type="EMBL" id="GAC95777.1"/>
    </source>
</evidence>
<dbReference type="RefSeq" id="XP_012189364.1">
    <property type="nucleotide sequence ID" value="XM_012333974.1"/>
</dbReference>